<proteinExistence type="predicted"/>
<dbReference type="OrthoDB" id="5967843at2759"/>
<keyword evidence="3" id="KW-0175">Coiled coil</keyword>
<accession>A0A2B4RLB3</accession>
<name>A0A2B4RLB3_STYPI</name>
<dbReference type="Gene3D" id="2.130.10.10">
    <property type="entry name" value="YVTN repeat-like/Quinoprotein amine dehydrogenase"/>
    <property type="match status" value="2"/>
</dbReference>
<evidence type="ECO:0000256" key="2">
    <source>
        <dbReference type="PROSITE-ProRule" id="PRU00221"/>
    </source>
</evidence>
<dbReference type="Gene3D" id="3.40.50.2000">
    <property type="entry name" value="Glycogen Phosphorylase B"/>
    <property type="match status" value="1"/>
</dbReference>
<dbReference type="Pfam" id="PF20706">
    <property type="entry name" value="GT4-conflict"/>
    <property type="match status" value="1"/>
</dbReference>
<reference evidence="6" key="1">
    <citation type="journal article" date="2017" name="bioRxiv">
        <title>Comparative analysis of the genomes of Stylophora pistillata and Acropora digitifera provides evidence for extensive differences between species of corals.</title>
        <authorList>
            <person name="Voolstra C.R."/>
            <person name="Li Y."/>
            <person name="Liew Y.J."/>
            <person name="Baumgarten S."/>
            <person name="Zoccola D."/>
            <person name="Flot J.-F."/>
            <person name="Tambutte S."/>
            <person name="Allemand D."/>
            <person name="Aranda M."/>
        </authorList>
    </citation>
    <scope>NUCLEOTIDE SEQUENCE [LARGE SCALE GENOMIC DNA]</scope>
</reference>
<organism evidence="5 6">
    <name type="scientific">Stylophora pistillata</name>
    <name type="common">Smooth cauliflower coral</name>
    <dbReference type="NCBI Taxonomy" id="50429"/>
    <lineage>
        <taxon>Eukaryota</taxon>
        <taxon>Metazoa</taxon>
        <taxon>Cnidaria</taxon>
        <taxon>Anthozoa</taxon>
        <taxon>Hexacorallia</taxon>
        <taxon>Scleractinia</taxon>
        <taxon>Astrocoeniina</taxon>
        <taxon>Pocilloporidae</taxon>
        <taxon>Stylophora</taxon>
    </lineage>
</organism>
<feature type="coiled-coil region" evidence="3">
    <location>
        <begin position="1589"/>
        <end position="1620"/>
    </location>
</feature>
<dbReference type="GO" id="GO:0016740">
    <property type="term" value="F:transferase activity"/>
    <property type="evidence" value="ECO:0007669"/>
    <property type="project" value="UniProtKB-KW"/>
</dbReference>
<dbReference type="Proteomes" id="UP000225706">
    <property type="component" value="Unassembled WGS sequence"/>
</dbReference>
<dbReference type="Gene3D" id="3.40.50.300">
    <property type="entry name" value="P-loop containing nucleotide triphosphate hydrolases"/>
    <property type="match status" value="1"/>
</dbReference>
<keyword evidence="2" id="KW-0853">WD repeat</keyword>
<sequence length="2536" mass="292471">MEQLVKALGLAVTREKSLLTELKEWETKGTILVMNTTMDLELLRLVQQHVHDLMTDLEKLSFEVQEDRERARVSMALEEILSNLEELETRLDRKQLEQETIKQDLTQKIECVEERVSLLENQEACRPKGFFCRYDFSAMPQYSVEISVFDADIKFFADRHHPDVRQWFFDDFEAWFQDPGNSRAYVLLGDPGVGKSVIGVALAKRINEKDWTIRILLYSLHASQINSSKHVLDGHLGCDLVIVLECSISWCYTDMRKLHLLECATFKMASCFRSSEENDFSYTSQKILQVTILASEWGSSKGGLSTINRELAIELAKWPEVQITLFMPQCSEEDKQAALDHKIRIVKAERRPGYDELEWLSFPPDHLKVDVIVGHGVKLGRQAQVIRKLHNCKWVQVVHTDPEELGMFKSYQNPISTGEKKHKAEVELCEMADFVVGVGPKLSEAFRSYLRWCKKDQTILDITPGVFHEFVNIEHAANEREWCSVLVFGRGDAEDFQLKGFDIAGSAVAELDNARLIFVGAPEGKHEEIKERFEKCGVPKSRLKIRSFLDCRESLRKLFYEVDLTLMPSRTEGFGLTGLEALSAGVPVLVSSNSGFGKALSQTPYRSPFGSSFVINSEDPKVWAAEMKNIWTKDRQQRLQEAKVLRTCYESKYSWSNQCKFLVDKMVRMCHDASGTASSHSAVSATLQATQTMDLTSEKLHTEHCGYEGQANVISGTFHSKVPVEISCFESDITFFAKRHDPDTRQWFFDDFNAWFRDPGDSRAYVLLGDPGVGKSVIAGALAKRMRDTRQLGAAYFCRHNDGTRNDPRNLLGTVAHQLCACNDKYKEIVGGEDGVKMLLDNSKLGVRELFTKLLHEPLSICRPRHQKVLVIIDALDETQYDSREAFLDLIKHRFPLLPEWLVFFITSRPEDSVQSRLKRYNPCINICAGNSNHEQNFYQQHEQDIQNFLKKRIDFSCVSISVDDVSQKCDGLFLYAYYIVEELKDALDSAKKISNLNDLFPGDIEEFFLQNVRRVYDHVGENVFKKLFGCAIVAPSPLPVSVISFILNKENSNHDEQQVIDAVSQFLVLRTPDQTLTFLHNLVPAWLTNDTKAPRELFICKKIAGGYLREVVVEILSSIGQESPSPCTSIDVKLEDYVMRVAVRFLCHFGGKDWLELVFTCLTNYHLLERRLLSGKTEIYHLLHDLKLISGCLDVDDKKKQDLLQEITRVLSVNAFVLSECPQLLHSCLRTASNAVQETFLLYKLPVPCLECTVFAFPDPAIADMHCFATSSDKITIVGAKNRRLLFFDTYSAQRENGPFEISEKIIHTISHLEYSRDNEFIFLGRLDKWFSVERKCVEDFLQFKWNATVYQLGFLTRDGESIVVKRNMENLSCNRSGNTCLCNLLALWAVKEIEESRDVVMSLHKELVGVGPIKCLLNCLSLKTNLAEPEVKSTYIPSVCRFCYRLSSLTDKGYQEASLTAIRQKIIEIYPFIFRWQVWDLKTGRPGLERAFVRDVQLEPFTYICHVSYFVNRWAMEIACSNFSICNIAIITAIRYLEDGLSLKLRWEPPEELKPAKIPHLTAERTVKVEELLENLLERDMVLGLTEELKRRVNHNLESELKRLKKEEEEDSGELENEPQRLLQRRQELKLNVNRDKRRRDTGNYLKQRDLEQKRKQKLEDELEKQVQMLERKLEAEIELEHNTMGEIVSQLELKWVLKLDVVYTRECMAQLEDKLSLEVKDLEPKLREELKLLEGKCEVEHELVGRKRGLEIDQQELKLKQGLKLPVKRVHELQNKLACLEELKRMLERRRRQEPDPGELNLIQKLKFLLERERGSRHEIDVMEFRDYQVLKFVLEQERRWEKEMEESEKGQFIFPIKCEREFENEIGDKPTKEEKLKGWLADIRMRWNCHERGRELTSTELDWVRLRFHKLQQLEVIQTAEEELQSLLQKIPQLTSGISTPLFSVSEQSEMEKFRSAMSELDEAKKRFETLKGRKRKLTHDVEIKLNKERDHEVKDAQCWTAWVENELVLKGRENLMKKYRWLRVNLLTRKLSDQLEKELYRGVWESYLRALKEENMKMDPYLVKEFQHGSIKCENYANFLEAIHDVETIVNEDVLICHSPGGKWVLEADGFRNKHVLRKSNRELSCDHATPQRDIGNVARFSFTKDDSYLVYLTDNGLLHALSLETGTVLTSISNNNIIYFTGQYECGYLFRSDTEERAILFSNLFSPFKFIPASPVELPVVEKAIAAAFCSANTVLAVGSDLMVSFWKTAEVKDGLSFICKSLLDTSDSQVKNCALSPDGRHIAIHHRNKLMLYTFTDFRRKKTCKVFTEEFGYTISSFTFSGDSASLLFCIQDSQSFTRGDVWDIVGQFISGSVKSQKLVVVECCCLSSGKQEVILCGKYLIEIWKYGESSCHLSTTLHVEEMYHSLRFSQCIVSSDNQLLICCIANMILVYRRNVSDVNFSKRVLQGHLGKIEFCRFLKENRYLISYGIDGMVFFWDTIECKAIGFKKIPLDTVVCMALSPDEEKIVCYSSTNLICIVKLCELKSPSQ</sequence>
<evidence type="ECO:0000256" key="1">
    <source>
        <dbReference type="ARBA" id="ARBA00022737"/>
    </source>
</evidence>
<dbReference type="InterPro" id="IPR001680">
    <property type="entry name" value="WD40_rpt"/>
</dbReference>
<keyword evidence="1" id="KW-0677">Repeat</keyword>
<dbReference type="PANTHER" id="PTHR10039:SF15">
    <property type="entry name" value="NACHT DOMAIN-CONTAINING PROTEIN"/>
    <property type="match status" value="1"/>
</dbReference>
<dbReference type="PANTHER" id="PTHR10039">
    <property type="entry name" value="AMELOGENIN"/>
    <property type="match status" value="1"/>
</dbReference>
<keyword evidence="5" id="KW-0808">Transferase</keyword>
<feature type="coiled-coil region" evidence="3">
    <location>
        <begin position="70"/>
        <end position="122"/>
    </location>
</feature>
<protein>
    <submittedName>
        <fullName evidence="5">D-inositol 3-phosphate glycosyltransferase</fullName>
    </submittedName>
</protein>
<dbReference type="InterPro" id="IPR027417">
    <property type="entry name" value="P-loop_NTPase"/>
</dbReference>
<dbReference type="SUPFAM" id="SSF50998">
    <property type="entry name" value="Quinoprotein alcohol dehydrogenase-like"/>
    <property type="match status" value="1"/>
</dbReference>
<feature type="coiled-coil region" evidence="3">
    <location>
        <begin position="1914"/>
        <end position="1985"/>
    </location>
</feature>
<evidence type="ECO:0000256" key="3">
    <source>
        <dbReference type="SAM" id="Coils"/>
    </source>
</evidence>
<dbReference type="EMBL" id="LSMT01000439">
    <property type="protein sequence ID" value="PFX17956.1"/>
    <property type="molecule type" value="Genomic_DNA"/>
</dbReference>
<dbReference type="Pfam" id="PF24883">
    <property type="entry name" value="NPHP3_N"/>
    <property type="match status" value="1"/>
</dbReference>
<keyword evidence="6" id="KW-1185">Reference proteome</keyword>
<comment type="caution">
    <text evidence="5">The sequence shown here is derived from an EMBL/GenBank/DDBJ whole genome shotgun (WGS) entry which is preliminary data.</text>
</comment>
<evidence type="ECO:0000313" key="6">
    <source>
        <dbReference type="Proteomes" id="UP000225706"/>
    </source>
</evidence>
<evidence type="ECO:0000313" key="5">
    <source>
        <dbReference type="EMBL" id="PFX17956.1"/>
    </source>
</evidence>
<dbReference type="PROSITE" id="PS50837">
    <property type="entry name" value="NACHT"/>
    <property type="match status" value="1"/>
</dbReference>
<gene>
    <name evidence="5" type="primary">mshA</name>
    <name evidence="5" type="ORF">AWC38_SpisGene17710</name>
</gene>
<dbReference type="InterPro" id="IPR015943">
    <property type="entry name" value="WD40/YVTN_repeat-like_dom_sf"/>
</dbReference>
<dbReference type="InterPro" id="IPR007111">
    <property type="entry name" value="NACHT_NTPase"/>
</dbReference>
<dbReference type="SUPFAM" id="SSF52540">
    <property type="entry name" value="P-loop containing nucleoside triphosphate hydrolases"/>
    <property type="match status" value="1"/>
</dbReference>
<dbReference type="SMART" id="SM00320">
    <property type="entry name" value="WD40"/>
    <property type="match status" value="5"/>
</dbReference>
<feature type="domain" description="NACHT" evidence="4">
    <location>
        <begin position="763"/>
        <end position="910"/>
    </location>
</feature>
<feature type="coiled-coil region" evidence="3">
    <location>
        <begin position="1651"/>
        <end position="1682"/>
    </location>
</feature>
<evidence type="ECO:0000259" key="4">
    <source>
        <dbReference type="PROSITE" id="PS50837"/>
    </source>
</evidence>
<dbReference type="PROSITE" id="PS50082">
    <property type="entry name" value="WD_REPEATS_2"/>
    <property type="match status" value="1"/>
</dbReference>
<feature type="repeat" description="WD" evidence="2">
    <location>
        <begin position="2453"/>
        <end position="2485"/>
    </location>
</feature>
<dbReference type="InterPro" id="IPR056884">
    <property type="entry name" value="NPHP3-like_N"/>
</dbReference>
<dbReference type="SUPFAM" id="SSF53756">
    <property type="entry name" value="UDP-Glycosyltransferase/glycogen phosphorylase"/>
    <property type="match status" value="1"/>
</dbReference>
<dbReference type="InterPro" id="IPR011047">
    <property type="entry name" value="Quinoprotein_ADH-like_sf"/>
</dbReference>
<dbReference type="CDD" id="cd03801">
    <property type="entry name" value="GT4_PimA-like"/>
    <property type="match status" value="1"/>
</dbReference>